<reference evidence="2" key="2">
    <citation type="submission" date="2022-06" db="UniProtKB">
        <authorList>
            <consortium name="EnsemblMetazoa"/>
        </authorList>
    </citation>
    <scope>IDENTIFICATION</scope>
    <source>
        <strain evidence="2">PS312</strain>
    </source>
</reference>
<proteinExistence type="predicted"/>
<dbReference type="AlphaFoldDB" id="A0A2A6BG86"/>
<feature type="region of interest" description="Disordered" evidence="1">
    <location>
        <begin position="39"/>
        <end position="62"/>
    </location>
</feature>
<evidence type="ECO:0000313" key="2">
    <source>
        <dbReference type="EnsemblMetazoa" id="PPA37018.1"/>
    </source>
</evidence>
<accession>A0A8R1YS06</accession>
<dbReference type="Proteomes" id="UP000005239">
    <property type="component" value="Unassembled WGS sequence"/>
</dbReference>
<evidence type="ECO:0000256" key="1">
    <source>
        <dbReference type="SAM" id="MobiDB-lite"/>
    </source>
</evidence>
<reference evidence="3" key="1">
    <citation type="journal article" date="2008" name="Nat. Genet.">
        <title>The Pristionchus pacificus genome provides a unique perspective on nematode lifestyle and parasitism.</title>
        <authorList>
            <person name="Dieterich C."/>
            <person name="Clifton S.W."/>
            <person name="Schuster L.N."/>
            <person name="Chinwalla A."/>
            <person name="Delehaunty K."/>
            <person name="Dinkelacker I."/>
            <person name="Fulton L."/>
            <person name="Fulton R."/>
            <person name="Godfrey J."/>
            <person name="Minx P."/>
            <person name="Mitreva M."/>
            <person name="Roeseler W."/>
            <person name="Tian H."/>
            <person name="Witte H."/>
            <person name="Yang S.P."/>
            <person name="Wilson R.K."/>
            <person name="Sommer R.J."/>
        </authorList>
    </citation>
    <scope>NUCLEOTIDE SEQUENCE [LARGE SCALE GENOMIC DNA]</scope>
    <source>
        <strain evidence="3">PS312</strain>
    </source>
</reference>
<gene>
    <name evidence="2" type="primary">WBGene00275387</name>
</gene>
<dbReference type="EnsemblMetazoa" id="PPA37018.1">
    <property type="protein sequence ID" value="PPA37018.1"/>
    <property type="gene ID" value="WBGene00275387"/>
</dbReference>
<keyword evidence="3" id="KW-1185">Reference proteome</keyword>
<organism evidence="2 3">
    <name type="scientific">Pristionchus pacificus</name>
    <name type="common">Parasitic nematode worm</name>
    <dbReference type="NCBI Taxonomy" id="54126"/>
    <lineage>
        <taxon>Eukaryota</taxon>
        <taxon>Metazoa</taxon>
        <taxon>Ecdysozoa</taxon>
        <taxon>Nematoda</taxon>
        <taxon>Chromadorea</taxon>
        <taxon>Rhabditida</taxon>
        <taxon>Rhabditina</taxon>
        <taxon>Diplogasteromorpha</taxon>
        <taxon>Diplogasteroidea</taxon>
        <taxon>Neodiplogasteridae</taxon>
        <taxon>Pristionchus</taxon>
    </lineage>
</organism>
<protein>
    <submittedName>
        <fullName evidence="2">Uncharacterized protein</fullName>
    </submittedName>
</protein>
<feature type="compositionally biased region" description="Basic and acidic residues" evidence="1">
    <location>
        <begin position="41"/>
        <end position="57"/>
    </location>
</feature>
<accession>A0A2A6BG86</accession>
<name>A0A2A6BG86_PRIPA</name>
<sequence length="103" mass="11705">FDGDRSTGQLQEEQQQKDEPLILYYFSWVAKWINSNTCTSEGRETSDSEKEMEKLEQDAPTSASINNVIRGSERTPISRATLHFSGNGILSCSDEKSKRDDRQ</sequence>
<evidence type="ECO:0000313" key="3">
    <source>
        <dbReference type="Proteomes" id="UP000005239"/>
    </source>
</evidence>